<feature type="transmembrane region" description="Helical" evidence="1">
    <location>
        <begin position="436"/>
        <end position="454"/>
    </location>
</feature>
<dbReference type="RefSeq" id="WP_308981485.1">
    <property type="nucleotide sequence ID" value="NZ_JAVIDL010000015.1"/>
</dbReference>
<keyword evidence="1" id="KW-0812">Transmembrane</keyword>
<feature type="transmembrane region" description="Helical" evidence="1">
    <location>
        <begin position="376"/>
        <end position="397"/>
    </location>
</feature>
<accession>A0AAW8JAF9</accession>
<protein>
    <submittedName>
        <fullName evidence="2">O-antigen polysaccharide polymerase Wzy</fullName>
    </submittedName>
</protein>
<feature type="transmembrane region" description="Helical" evidence="1">
    <location>
        <begin position="352"/>
        <end position="370"/>
    </location>
</feature>
<feature type="transmembrane region" description="Helical" evidence="1">
    <location>
        <begin position="187"/>
        <end position="208"/>
    </location>
</feature>
<dbReference type="InterPro" id="IPR029468">
    <property type="entry name" value="O-ag_pol_Wzy"/>
</dbReference>
<name>A0AAW8JAF9_9GAMM</name>
<evidence type="ECO:0000313" key="3">
    <source>
        <dbReference type="Proteomes" id="UP001243844"/>
    </source>
</evidence>
<feature type="transmembrane region" description="Helical" evidence="1">
    <location>
        <begin position="12"/>
        <end position="31"/>
    </location>
</feature>
<evidence type="ECO:0000256" key="1">
    <source>
        <dbReference type="SAM" id="Phobius"/>
    </source>
</evidence>
<sequence length="458" mass="52741">MHEQYNNYKYSLIFFILFQTVLILIYFSGTVLVFTDYVWSVLFMAYLVIVYFFRYSCRISLATIFSLFYMTSILFIAGRLLAIFFGFNGILFNVEFFGNRYLGEAEASHLMFYVFSGFVSLEIGLYLSLLVLKEKNIQPVDFKVNKLILSLLLLIFAFYIYYSVQQGILSVISGGYLALYDAQDSSYGFEFSSIIRTLLAASVGLFLVQDDRRMRNIFLFILGGYYFGQFIMGLRGGFICYMLLLFWYNSNYGLKKVNFLKVFTLIICVFIFLTAIFNLVSFRGEVGTETLSDKILGLVYTQGVTLMVFNDSMSVSHYPLVPYFQNFIPGVSLVLSLLGYGVNTYDINFGSFLSYTLDPVLFGLGYGLGWSLFSDAYVYSFGNMILYSVFIVLFSVFINYMQNNVNKNLFLKVIISSLVIPLCFLPRAGLNTVFPLIFYTVIFLLLIIFLNQMLRRER</sequence>
<feature type="transmembrane region" description="Helical" evidence="1">
    <location>
        <begin position="144"/>
        <end position="162"/>
    </location>
</feature>
<dbReference type="Proteomes" id="UP001243844">
    <property type="component" value="Unassembled WGS sequence"/>
</dbReference>
<feature type="transmembrane region" description="Helical" evidence="1">
    <location>
        <begin position="259"/>
        <end position="279"/>
    </location>
</feature>
<feature type="transmembrane region" description="Helical" evidence="1">
    <location>
        <begin position="217"/>
        <end position="247"/>
    </location>
</feature>
<feature type="transmembrane region" description="Helical" evidence="1">
    <location>
        <begin position="321"/>
        <end position="340"/>
    </location>
</feature>
<proteinExistence type="predicted"/>
<feature type="transmembrane region" description="Helical" evidence="1">
    <location>
        <begin position="37"/>
        <end position="55"/>
    </location>
</feature>
<evidence type="ECO:0000313" key="2">
    <source>
        <dbReference type="EMBL" id="MDQ8935927.1"/>
    </source>
</evidence>
<dbReference type="EMBL" id="JAVIDL010000015">
    <property type="protein sequence ID" value="MDQ8935927.1"/>
    <property type="molecule type" value="Genomic_DNA"/>
</dbReference>
<reference evidence="2" key="1">
    <citation type="submission" date="2023-08" db="EMBL/GenBank/DDBJ databases">
        <title>Emergence of clinically-relevant ST2 carbapenem-resistant Acinetobacter baumannii strains in hospital sewages in Zhejiang, East of China.</title>
        <authorList>
            <person name="Kaichao C."/>
            <person name="Zhang R."/>
        </authorList>
    </citation>
    <scope>NUCLEOTIDE SEQUENCE</scope>
    <source>
        <strain evidence="2">M-RB-37</strain>
    </source>
</reference>
<dbReference type="Pfam" id="PF14296">
    <property type="entry name" value="O-ag_pol_Wzy"/>
    <property type="match status" value="1"/>
</dbReference>
<keyword evidence="1" id="KW-0472">Membrane</keyword>
<organism evidence="2 3">
    <name type="scientific">Acinetobacter rudis</name>
    <dbReference type="NCBI Taxonomy" id="632955"/>
    <lineage>
        <taxon>Bacteria</taxon>
        <taxon>Pseudomonadati</taxon>
        <taxon>Pseudomonadota</taxon>
        <taxon>Gammaproteobacteria</taxon>
        <taxon>Moraxellales</taxon>
        <taxon>Moraxellaceae</taxon>
        <taxon>Acinetobacter</taxon>
    </lineage>
</organism>
<dbReference type="AlphaFoldDB" id="A0AAW8JAF9"/>
<feature type="transmembrane region" description="Helical" evidence="1">
    <location>
        <begin position="67"/>
        <end position="90"/>
    </location>
</feature>
<comment type="caution">
    <text evidence="2">The sequence shown here is derived from an EMBL/GenBank/DDBJ whole genome shotgun (WGS) entry which is preliminary data.</text>
</comment>
<keyword evidence="1" id="KW-1133">Transmembrane helix</keyword>
<gene>
    <name evidence="2" type="primary">wzy</name>
    <name evidence="2" type="ORF">RFH47_09300</name>
</gene>
<feature type="transmembrane region" description="Helical" evidence="1">
    <location>
        <begin position="110"/>
        <end position="132"/>
    </location>
</feature>